<dbReference type="RefSeq" id="WP_028715218.1">
    <property type="nucleotide sequence ID" value="NZ_AP019753.1"/>
</dbReference>
<organism evidence="1 2">
    <name type="scientific">Pantoea ananas</name>
    <name type="common">Erwinia uredovora</name>
    <dbReference type="NCBI Taxonomy" id="553"/>
    <lineage>
        <taxon>Bacteria</taxon>
        <taxon>Pseudomonadati</taxon>
        <taxon>Pseudomonadota</taxon>
        <taxon>Gammaproteobacteria</taxon>
        <taxon>Enterobacterales</taxon>
        <taxon>Erwiniaceae</taxon>
        <taxon>Pantoea</taxon>
    </lineage>
</organism>
<gene>
    <name evidence="1" type="ORF">H0Z12_11490</name>
</gene>
<dbReference type="AlphaFoldDB" id="A0A8A4K9K5"/>
<proteinExistence type="predicted"/>
<sequence>MATRLFELSEILPDFYLTQIKWGALNNLPHGTFVVTAEAVSEPLKLFDGKSIVQKSLNTNLFYSHF</sequence>
<protein>
    <submittedName>
        <fullName evidence="1">Uncharacterized protein</fullName>
    </submittedName>
</protein>
<reference evidence="1" key="1">
    <citation type="submission" date="2020-07" db="EMBL/GenBank/DDBJ databases">
        <title>Genome Sequences for Panteoa spp. that cause Center Rot in Onions.</title>
        <authorList>
            <person name="Asselin J.A."/>
            <person name="Helmann T."/>
            <person name="Beer S."/>
            <person name="Stodghill P."/>
        </authorList>
    </citation>
    <scope>NUCLEOTIDE SEQUENCE</scope>
    <source>
        <strain evidence="1">OC5a</strain>
    </source>
</reference>
<dbReference type="Proteomes" id="UP000663901">
    <property type="component" value="Chromosome"/>
</dbReference>
<dbReference type="EMBL" id="CP059084">
    <property type="protein sequence ID" value="QTC48122.1"/>
    <property type="molecule type" value="Genomic_DNA"/>
</dbReference>
<accession>A0A8A4K9K5</accession>
<name>A0A8A4K9K5_PANAN</name>
<evidence type="ECO:0000313" key="1">
    <source>
        <dbReference type="EMBL" id="QTC48122.1"/>
    </source>
</evidence>
<evidence type="ECO:0000313" key="2">
    <source>
        <dbReference type="Proteomes" id="UP000663901"/>
    </source>
</evidence>